<dbReference type="RefSeq" id="WP_021238737.1">
    <property type="nucleotide sequence ID" value="NZ_ATHO01000109.1"/>
</dbReference>
<evidence type="ECO:0000313" key="3">
    <source>
        <dbReference type="Proteomes" id="UP000015525"/>
    </source>
</evidence>
<dbReference type="AlphaFoldDB" id="T0GXQ3"/>
<dbReference type="EMBL" id="ATHO01000109">
    <property type="protein sequence ID" value="EQB05477.1"/>
    <property type="molecule type" value="Genomic_DNA"/>
</dbReference>
<dbReference type="GO" id="GO:0016757">
    <property type="term" value="F:glycosyltransferase activity"/>
    <property type="evidence" value="ECO:0007669"/>
    <property type="project" value="UniProtKB-ARBA"/>
</dbReference>
<reference evidence="2 3" key="1">
    <citation type="journal article" date="2013" name="Genome Announc.">
        <title>Draft Genome Sequence of Sphingobium quisquiliarum Strain P25T, a Novel Hexachlorocyclohexane (HCH)-Degrading Bacterium Isolated from an HCH Dumpsite.</title>
        <authorList>
            <person name="Kumar Singh A."/>
            <person name="Sangwan N."/>
            <person name="Sharma A."/>
            <person name="Gupta V."/>
            <person name="Khurana J.P."/>
            <person name="Lal R."/>
        </authorList>
    </citation>
    <scope>NUCLEOTIDE SEQUENCE [LARGE SCALE GENOMIC DNA]</scope>
    <source>
        <strain evidence="2 3">P25</strain>
    </source>
</reference>
<proteinExistence type="predicted"/>
<name>T0GXQ3_9SPHN</name>
<dbReference type="CDD" id="cd03820">
    <property type="entry name" value="GT4_AmsD-like"/>
    <property type="match status" value="1"/>
</dbReference>
<dbReference type="Gene3D" id="3.40.50.2000">
    <property type="entry name" value="Glycogen Phosphorylase B"/>
    <property type="match status" value="2"/>
</dbReference>
<sequence length="378" mass="40965">MLVRASRPPNIAFVLPGLGAGGSEHIVSLLCNHFAALGWTVRLIAFEDEAAPAYYSHHPAVRIVRLGMTVKRRSAAAGALAMLKRERRLQAALEQAAPDLVVSFLTRTNILSVLSARRSGIPVIVSERNNPELQTVGRLWNMLRGWAYPRAAGLVTMTQGAMDYFARTMAVKGWVIPNPAPPPSAVLPRCSDGRTIGAVGRLVPQKGFDRLIDAFARVAADIPDWRLVIWGEGPDRAALEAQRDRLGLTGRIALPGITRQPGEWIAQSDMFVLSSRFEGWGIVVGEAMAAGLPVVSFDCPWGPAEMIEQGRSGMLVPNGDIAALGDAIAALCRDPARRGALGTEAKARMALFDLDHILARWKDVIFEVLKDHPVGVER</sequence>
<accession>T0GXQ3</accession>
<keyword evidence="3" id="KW-1185">Reference proteome</keyword>
<dbReference type="Pfam" id="PF13579">
    <property type="entry name" value="Glyco_trans_4_4"/>
    <property type="match status" value="1"/>
</dbReference>
<gene>
    <name evidence="2" type="ORF">L288_12590</name>
</gene>
<evidence type="ECO:0000259" key="1">
    <source>
        <dbReference type="Pfam" id="PF13579"/>
    </source>
</evidence>
<dbReference type="SUPFAM" id="SSF53756">
    <property type="entry name" value="UDP-Glycosyltransferase/glycogen phosphorylase"/>
    <property type="match status" value="1"/>
</dbReference>
<organism evidence="2 3">
    <name type="scientific">Sphingobium quisquiliarum P25</name>
    <dbReference type="NCBI Taxonomy" id="1329909"/>
    <lineage>
        <taxon>Bacteria</taxon>
        <taxon>Pseudomonadati</taxon>
        <taxon>Pseudomonadota</taxon>
        <taxon>Alphaproteobacteria</taxon>
        <taxon>Sphingomonadales</taxon>
        <taxon>Sphingomonadaceae</taxon>
        <taxon>Sphingobium</taxon>
    </lineage>
</organism>
<dbReference type="PATRIC" id="fig|1329909.3.peg.2437"/>
<dbReference type="Proteomes" id="UP000015525">
    <property type="component" value="Unassembled WGS sequence"/>
</dbReference>
<dbReference type="InterPro" id="IPR028098">
    <property type="entry name" value="Glyco_trans_4-like_N"/>
</dbReference>
<dbReference type="PANTHER" id="PTHR12526">
    <property type="entry name" value="GLYCOSYLTRANSFERASE"/>
    <property type="match status" value="1"/>
</dbReference>
<evidence type="ECO:0000313" key="2">
    <source>
        <dbReference type="EMBL" id="EQB05477.1"/>
    </source>
</evidence>
<comment type="caution">
    <text evidence="2">The sequence shown here is derived from an EMBL/GenBank/DDBJ whole genome shotgun (WGS) entry which is preliminary data.</text>
</comment>
<feature type="domain" description="Glycosyltransferase subfamily 4-like N-terminal" evidence="1">
    <location>
        <begin position="21"/>
        <end position="171"/>
    </location>
</feature>
<dbReference type="Pfam" id="PF13692">
    <property type="entry name" value="Glyco_trans_1_4"/>
    <property type="match status" value="1"/>
</dbReference>
<protein>
    <recommendedName>
        <fullName evidence="1">Glycosyltransferase subfamily 4-like N-terminal domain-containing protein</fullName>
    </recommendedName>
</protein>